<organism evidence="3 4">
    <name type="scientific">Candidatus Nitrospira allomarina</name>
    <dbReference type="NCBI Taxonomy" id="3020900"/>
    <lineage>
        <taxon>Bacteria</taxon>
        <taxon>Pseudomonadati</taxon>
        <taxon>Nitrospirota</taxon>
        <taxon>Nitrospiria</taxon>
        <taxon>Nitrospirales</taxon>
        <taxon>Nitrospiraceae</taxon>
        <taxon>Nitrospira</taxon>
    </lineage>
</organism>
<dbReference type="SUPFAM" id="SSF52540">
    <property type="entry name" value="P-loop containing nucleoside triphosphate hydrolases"/>
    <property type="match status" value="1"/>
</dbReference>
<keyword evidence="3" id="KW-0418">Kinase</keyword>
<keyword evidence="3" id="KW-0808">Transferase</keyword>
<dbReference type="PANTHER" id="PTHR32309">
    <property type="entry name" value="TYROSINE-PROTEIN KINASE"/>
    <property type="match status" value="1"/>
</dbReference>
<dbReference type="RefSeq" id="WP_312643137.1">
    <property type="nucleotide sequence ID" value="NZ_CP116967.1"/>
</dbReference>
<dbReference type="KEGG" id="nall:PP769_18720"/>
<dbReference type="PANTHER" id="PTHR32309:SF13">
    <property type="entry name" value="FERRIC ENTEROBACTIN TRANSPORT PROTEIN FEPE"/>
    <property type="match status" value="1"/>
</dbReference>
<evidence type="ECO:0000256" key="1">
    <source>
        <dbReference type="ARBA" id="ARBA00022741"/>
    </source>
</evidence>
<protein>
    <submittedName>
        <fullName evidence="3">CpsD/CapB family tyrosine-protein kinase</fullName>
    </submittedName>
</protein>
<keyword evidence="4" id="KW-1185">Reference proteome</keyword>
<dbReference type="InterPro" id="IPR050445">
    <property type="entry name" value="Bact_polysacc_biosynth/exp"/>
</dbReference>
<reference evidence="3 4" key="1">
    <citation type="submission" date="2023-01" db="EMBL/GenBank/DDBJ databases">
        <title>Cultivation and genomic characterization of new, ubiquitous marine nitrite-oxidizing bacteria from the Nitrospirales.</title>
        <authorList>
            <person name="Mueller A.J."/>
            <person name="Daebeler A."/>
            <person name="Herbold C.W."/>
            <person name="Kirkegaard R.H."/>
            <person name="Daims H."/>
        </authorList>
    </citation>
    <scope>NUCLEOTIDE SEQUENCE [LARGE SCALE GENOMIC DNA]</scope>
    <source>
        <strain evidence="3 4">VA</strain>
    </source>
</reference>
<keyword evidence="2" id="KW-0067">ATP-binding</keyword>
<dbReference type="AlphaFoldDB" id="A0AA96GDI9"/>
<dbReference type="Gene3D" id="3.40.50.300">
    <property type="entry name" value="P-loop containing nucleotide triphosphate hydrolases"/>
    <property type="match status" value="1"/>
</dbReference>
<evidence type="ECO:0000313" key="4">
    <source>
        <dbReference type="Proteomes" id="UP001302719"/>
    </source>
</evidence>
<keyword evidence="1" id="KW-0547">Nucleotide-binding</keyword>
<evidence type="ECO:0000313" key="3">
    <source>
        <dbReference type="EMBL" id="WNM57980.1"/>
    </source>
</evidence>
<proteinExistence type="predicted"/>
<dbReference type="InterPro" id="IPR027417">
    <property type="entry name" value="P-loop_NTPase"/>
</dbReference>
<dbReference type="EMBL" id="CP116967">
    <property type="protein sequence ID" value="WNM57980.1"/>
    <property type="molecule type" value="Genomic_DNA"/>
</dbReference>
<dbReference type="CDD" id="cd05387">
    <property type="entry name" value="BY-kinase"/>
    <property type="match status" value="1"/>
</dbReference>
<name>A0AA96GDI9_9BACT</name>
<dbReference type="GO" id="GO:0004713">
    <property type="term" value="F:protein tyrosine kinase activity"/>
    <property type="evidence" value="ECO:0007669"/>
    <property type="project" value="TreeGrafter"/>
</dbReference>
<dbReference type="Proteomes" id="UP001302719">
    <property type="component" value="Chromosome"/>
</dbReference>
<dbReference type="GO" id="GO:0005886">
    <property type="term" value="C:plasma membrane"/>
    <property type="evidence" value="ECO:0007669"/>
    <property type="project" value="TreeGrafter"/>
</dbReference>
<gene>
    <name evidence="3" type="ORF">PP769_18720</name>
</gene>
<accession>A0AA96GDI9</accession>
<dbReference type="InterPro" id="IPR005702">
    <property type="entry name" value="Wzc-like_C"/>
</dbReference>
<evidence type="ECO:0000256" key="2">
    <source>
        <dbReference type="ARBA" id="ARBA00022840"/>
    </source>
</evidence>
<sequence length="248" mass="28023">MSKVYEALKQAYENQLEVIKIHPLEERPCSQPVVVSNLPPLKMRREMVQLEQRLSGLLPDPQHNIIQFISSRNQEGVSTIVQELGRVLVEKQGKSVLLVDGDSQKLTQHQFFGIPPKIPLQYLMSNGGDLDQAITPVLHSRLFLAMLSGDSAETLQHDVITNKQDLWNHIRKQFDMILIDTAPIDISDEGLELCAAADGVVMVVEAEKTRSQVISNLRDRITHSGGNLLGMVFNKQRYYIPSWIYSKL</sequence>